<accession>A0AAV5S3A7</accession>
<evidence type="ECO:0000313" key="2">
    <source>
        <dbReference type="Proteomes" id="UP001377567"/>
    </source>
</evidence>
<dbReference type="InterPro" id="IPR011990">
    <property type="entry name" value="TPR-like_helical_dom_sf"/>
</dbReference>
<dbReference type="GO" id="GO:0034044">
    <property type="term" value="C:exomer complex"/>
    <property type="evidence" value="ECO:0007669"/>
    <property type="project" value="TreeGrafter"/>
</dbReference>
<gene>
    <name evidence="1" type="ORF">DAKH74_048320</name>
</gene>
<proteinExistence type="predicted"/>
<protein>
    <submittedName>
        <fullName evidence="1">Chs6 protein</fullName>
    </submittedName>
</protein>
<evidence type="ECO:0000313" key="1">
    <source>
        <dbReference type="EMBL" id="GMM58216.1"/>
    </source>
</evidence>
<dbReference type="GO" id="GO:0006893">
    <property type="term" value="P:Golgi to plasma membrane transport"/>
    <property type="evidence" value="ECO:0007669"/>
    <property type="project" value="UniProtKB-ARBA"/>
</dbReference>
<reference evidence="1 2" key="1">
    <citation type="journal article" date="2023" name="Elife">
        <title>Identification of key yeast species and microbe-microbe interactions impacting larval growth of Drosophila in the wild.</title>
        <authorList>
            <person name="Mure A."/>
            <person name="Sugiura Y."/>
            <person name="Maeda R."/>
            <person name="Honda K."/>
            <person name="Sakurai N."/>
            <person name="Takahashi Y."/>
            <person name="Watada M."/>
            <person name="Katoh T."/>
            <person name="Gotoh A."/>
            <person name="Gotoh Y."/>
            <person name="Taniguchi I."/>
            <person name="Nakamura K."/>
            <person name="Hayashi T."/>
            <person name="Katayama T."/>
            <person name="Uemura T."/>
            <person name="Hattori Y."/>
        </authorList>
    </citation>
    <scope>NUCLEOTIDE SEQUENCE [LARGE SCALE GENOMIC DNA]</scope>
    <source>
        <strain evidence="1 2">KH-74</strain>
    </source>
</reference>
<dbReference type="Pfam" id="PF09295">
    <property type="entry name" value="ChAPs"/>
    <property type="match status" value="2"/>
</dbReference>
<keyword evidence="2" id="KW-1185">Reference proteome</keyword>
<dbReference type="Proteomes" id="UP001377567">
    <property type="component" value="Unassembled WGS sequence"/>
</dbReference>
<dbReference type="PANTHER" id="PTHR31975">
    <property type="entry name" value="BUD SITE SELECTION PROTEIN 7-RELATED"/>
    <property type="match status" value="1"/>
</dbReference>
<dbReference type="SUPFAM" id="SSF48452">
    <property type="entry name" value="TPR-like"/>
    <property type="match status" value="1"/>
</dbReference>
<dbReference type="PANTHER" id="PTHR31975:SF2">
    <property type="entry name" value="CHITIN BIOSYNTHESIS PROTEIN CHS6-RELATED"/>
    <property type="match status" value="1"/>
</dbReference>
<dbReference type="InterPro" id="IPR015374">
    <property type="entry name" value="ChAPs"/>
</dbReference>
<comment type="caution">
    <text evidence="1">The sequence shown here is derived from an EMBL/GenBank/DDBJ whole genome shotgun (WGS) entry which is preliminary data.</text>
</comment>
<name>A0AAV5S3A7_MAUHU</name>
<dbReference type="AlphaFoldDB" id="A0AAV5S3A7"/>
<sequence length="752" mass="85717">MSFLWRSKPKAAKADKSTLQLPNGSAISLHETKSGNARSAYTLADFPRILERRFGESLGFRTRILRDLIDSERLGIGLPDLVHMTLHDSYHDLEVGEYFYITGVDVSSASMPIAFIKMLKLNEMSSPDSQIATYCCTNIFSKMDIRIRYETDGSAQVRAFDVVGNVVSDEITETQWEETFVSCCIRSLITSKENERKLPGMVEFPLAIENTSMSGAKRVIRHFCEFLPRCMESGWDTTRNVHPSVLHNYLMRSLLIFLAISPMLVDYALAILKELAQSDPKHELYYKVALIAILEQYDERDLDLVRTLNETLNPLLPLLDTLKPRDPASLQLLNCMSCLLNLQAKFLIRRGDSELALPVAKTSTELALDSPESWYYLAKCYIDIGEYERALLAINAMPNLPSIDQDKHALYSEPQLYNYYARPLGSASRTVGESILLDSNEFNNLGSTMKGWQDKELREVIYGRMVMPNKAQDGMIAHVWDKACAELGPIYGPQSCNLINFVSPQEVQSIGQTRLLARNTVARQYSWFQRKAVQLLMELVQKVDWNNLLQLRTKVFVMEAEYVEKSGATLGMRNSDIPLTVRRKRICERWLDQLFLDIYEDLELSQSAVLEDSDAKYSGLEWELMGLTMVRACSWSDAIACLRTSTTIRFDWVSCRALLELFLDCNPEGAEVIDLDLVVELVAQKISYEKRFYDSFQVFNLQVLFKLAAVLSVEGTRTRFRSLPYSTPSFVSAVDRMLDWVDLMTRDALQLQ</sequence>
<dbReference type="EMBL" id="BTGD01000020">
    <property type="protein sequence ID" value="GMM58216.1"/>
    <property type="molecule type" value="Genomic_DNA"/>
</dbReference>
<organism evidence="1 2">
    <name type="scientific">Maudiozyma humilis</name>
    <name type="common">Sour dough yeast</name>
    <name type="synonym">Kazachstania humilis</name>
    <dbReference type="NCBI Taxonomy" id="51915"/>
    <lineage>
        <taxon>Eukaryota</taxon>
        <taxon>Fungi</taxon>
        <taxon>Dikarya</taxon>
        <taxon>Ascomycota</taxon>
        <taxon>Saccharomycotina</taxon>
        <taxon>Saccharomycetes</taxon>
        <taxon>Saccharomycetales</taxon>
        <taxon>Saccharomycetaceae</taxon>
        <taxon>Maudiozyma</taxon>
    </lineage>
</organism>
<dbReference type="Gene3D" id="1.25.40.10">
    <property type="entry name" value="Tetratricopeptide repeat domain"/>
    <property type="match status" value="1"/>
</dbReference>